<evidence type="ECO:0000256" key="1">
    <source>
        <dbReference type="ARBA" id="ARBA00004383"/>
    </source>
</evidence>
<comment type="similarity">
    <text evidence="2">Belongs to the TonB family.</text>
</comment>
<evidence type="ECO:0000256" key="3">
    <source>
        <dbReference type="ARBA" id="ARBA00022448"/>
    </source>
</evidence>
<dbReference type="Proteomes" id="UP000028534">
    <property type="component" value="Unassembled WGS sequence"/>
</dbReference>
<dbReference type="InterPro" id="IPR051045">
    <property type="entry name" value="TonB-dependent_transducer"/>
</dbReference>
<accession>A0A084ESH9</accession>
<comment type="subcellular location">
    <subcellularLocation>
        <location evidence="1">Cell inner membrane</location>
        <topology evidence="1">Single-pass membrane protein</topology>
        <orientation evidence="1">Periplasmic side</orientation>
    </subcellularLocation>
</comment>
<keyword evidence="5" id="KW-0997">Cell inner membrane</keyword>
<dbReference type="Pfam" id="PF03544">
    <property type="entry name" value="TonB_C"/>
    <property type="match status" value="1"/>
</dbReference>
<dbReference type="GO" id="GO:0055085">
    <property type="term" value="P:transmembrane transport"/>
    <property type="evidence" value="ECO:0007669"/>
    <property type="project" value="InterPro"/>
</dbReference>
<feature type="region of interest" description="Disordered" evidence="10">
    <location>
        <begin position="232"/>
        <end position="254"/>
    </location>
</feature>
<evidence type="ECO:0000256" key="10">
    <source>
        <dbReference type="SAM" id="MobiDB-lite"/>
    </source>
</evidence>
<evidence type="ECO:0000313" key="14">
    <source>
        <dbReference type="Proteomes" id="UP000028534"/>
    </source>
</evidence>
<evidence type="ECO:0000256" key="8">
    <source>
        <dbReference type="ARBA" id="ARBA00022989"/>
    </source>
</evidence>
<organism evidence="13 14">
    <name type="scientific">Sphingobium yanoikuyae</name>
    <name type="common">Sphingomonas yanoikuyae</name>
    <dbReference type="NCBI Taxonomy" id="13690"/>
    <lineage>
        <taxon>Bacteria</taxon>
        <taxon>Pseudomonadati</taxon>
        <taxon>Pseudomonadota</taxon>
        <taxon>Alphaproteobacteria</taxon>
        <taxon>Sphingomonadales</taxon>
        <taxon>Sphingomonadaceae</taxon>
        <taxon>Sphingobium</taxon>
    </lineage>
</organism>
<keyword evidence="6 11" id="KW-0812">Transmembrane</keyword>
<dbReference type="PATRIC" id="fig|13690.10.peg.999"/>
<keyword evidence="4" id="KW-1003">Cell membrane</keyword>
<comment type="caution">
    <text evidence="13">The sequence shown here is derived from an EMBL/GenBank/DDBJ whole genome shotgun (WGS) entry which is preliminary data.</text>
</comment>
<sequence>MTVNRSSARVAPLAYDESDDPARQTSLVEMGAISAASAWRPSGRYAEQPISLQTRLFGMAGVCCVAMVIAAGLFLSWQVYTAVKPTPALSVFDIAAPAAPPEPQRQVSPGPEQVQKEKAQLQPDRPRIEVPEIEIPSQNPVTLVAAKPVIDPGPPIEKTTAPETKPAPPAQKASDAKPSWEGLVLGALNKVKRYPREAAFRRQQGVPYIRFVMNREGKVLSVRLERSSGVRSLDDEALSLPKRASPLPRPPEEVKGDSIELVVPVEFFMS</sequence>
<dbReference type="EMBL" id="JGVR01000003">
    <property type="protein sequence ID" value="KEZ20921.1"/>
    <property type="molecule type" value="Genomic_DNA"/>
</dbReference>
<dbReference type="SUPFAM" id="SSF74653">
    <property type="entry name" value="TolA/TonB C-terminal domain"/>
    <property type="match status" value="1"/>
</dbReference>
<dbReference type="PANTHER" id="PTHR33446">
    <property type="entry name" value="PROTEIN TONB-RELATED"/>
    <property type="match status" value="1"/>
</dbReference>
<dbReference type="STRING" id="13690.AX777_22235"/>
<feature type="compositionally biased region" description="Basic and acidic residues" evidence="10">
    <location>
        <begin position="114"/>
        <end position="124"/>
    </location>
</feature>
<keyword evidence="9 11" id="KW-0472">Membrane</keyword>
<evidence type="ECO:0000313" key="13">
    <source>
        <dbReference type="EMBL" id="KEZ20921.1"/>
    </source>
</evidence>
<feature type="transmembrane region" description="Helical" evidence="11">
    <location>
        <begin position="56"/>
        <end position="80"/>
    </location>
</feature>
<dbReference type="RefSeq" id="WP_037517446.1">
    <property type="nucleotide sequence ID" value="NZ_JGVR01000003.1"/>
</dbReference>
<protein>
    <submittedName>
        <fullName evidence="13">TonB family domain-containing protein</fullName>
    </submittedName>
</protein>
<feature type="region of interest" description="Disordered" evidence="10">
    <location>
        <begin position="148"/>
        <end position="177"/>
    </location>
</feature>
<name>A0A084ESH9_SPHYA</name>
<evidence type="ECO:0000256" key="11">
    <source>
        <dbReference type="SAM" id="Phobius"/>
    </source>
</evidence>
<evidence type="ECO:0000259" key="12">
    <source>
        <dbReference type="PROSITE" id="PS52015"/>
    </source>
</evidence>
<dbReference type="InterPro" id="IPR037682">
    <property type="entry name" value="TonB_C"/>
</dbReference>
<evidence type="ECO:0000256" key="4">
    <source>
        <dbReference type="ARBA" id="ARBA00022475"/>
    </source>
</evidence>
<dbReference type="NCBIfam" id="TIGR01352">
    <property type="entry name" value="tonB_Cterm"/>
    <property type="match status" value="1"/>
</dbReference>
<dbReference type="eggNOG" id="COG0810">
    <property type="taxonomic scope" value="Bacteria"/>
</dbReference>
<keyword evidence="7" id="KW-0653">Protein transport</keyword>
<evidence type="ECO:0000256" key="7">
    <source>
        <dbReference type="ARBA" id="ARBA00022927"/>
    </source>
</evidence>
<feature type="domain" description="TonB C-terminal" evidence="12">
    <location>
        <begin position="179"/>
        <end position="270"/>
    </location>
</feature>
<proteinExistence type="inferred from homology"/>
<evidence type="ECO:0000256" key="9">
    <source>
        <dbReference type="ARBA" id="ARBA00023136"/>
    </source>
</evidence>
<dbReference type="InterPro" id="IPR006260">
    <property type="entry name" value="TonB/TolA_C"/>
</dbReference>
<reference evidence="13 14" key="1">
    <citation type="submission" date="2014-03" db="EMBL/GenBank/DDBJ databases">
        <title>Genome sequence of Sphingobium yanoikuyae B1.</title>
        <authorList>
            <person name="Gan H.M."/>
            <person name="Gan H.Y."/>
            <person name="Savka M.A."/>
        </authorList>
    </citation>
    <scope>NUCLEOTIDE SEQUENCE [LARGE SCALE GENOMIC DNA]</scope>
    <source>
        <strain evidence="13 14">B1</strain>
    </source>
</reference>
<feature type="region of interest" description="Disordered" evidence="10">
    <location>
        <begin position="100"/>
        <end position="124"/>
    </location>
</feature>
<dbReference type="GO" id="GO:0005886">
    <property type="term" value="C:plasma membrane"/>
    <property type="evidence" value="ECO:0007669"/>
    <property type="project" value="UniProtKB-SubCell"/>
</dbReference>
<dbReference type="AlphaFoldDB" id="A0A084ESH9"/>
<keyword evidence="3" id="KW-0813">Transport</keyword>
<evidence type="ECO:0000256" key="5">
    <source>
        <dbReference type="ARBA" id="ARBA00022519"/>
    </source>
</evidence>
<keyword evidence="8 11" id="KW-1133">Transmembrane helix</keyword>
<evidence type="ECO:0000256" key="6">
    <source>
        <dbReference type="ARBA" id="ARBA00022692"/>
    </source>
</evidence>
<dbReference type="Gene3D" id="3.30.1150.10">
    <property type="match status" value="1"/>
</dbReference>
<gene>
    <name evidence="13" type="ORF">CP98_00962</name>
</gene>
<evidence type="ECO:0000256" key="2">
    <source>
        <dbReference type="ARBA" id="ARBA00006555"/>
    </source>
</evidence>
<dbReference type="GO" id="GO:0015031">
    <property type="term" value="P:protein transport"/>
    <property type="evidence" value="ECO:0007669"/>
    <property type="project" value="UniProtKB-KW"/>
</dbReference>
<dbReference type="PROSITE" id="PS52015">
    <property type="entry name" value="TONB_CTD"/>
    <property type="match status" value="1"/>
</dbReference>